<dbReference type="Proteomes" id="UP000313359">
    <property type="component" value="Unassembled WGS sequence"/>
</dbReference>
<dbReference type="EMBL" id="ML122258">
    <property type="protein sequence ID" value="RPD62859.1"/>
    <property type="molecule type" value="Genomic_DNA"/>
</dbReference>
<feature type="compositionally biased region" description="Basic and acidic residues" evidence="1">
    <location>
        <begin position="175"/>
        <end position="188"/>
    </location>
</feature>
<evidence type="ECO:0000313" key="3">
    <source>
        <dbReference type="Proteomes" id="UP000313359"/>
    </source>
</evidence>
<proteinExistence type="predicted"/>
<evidence type="ECO:0000313" key="2">
    <source>
        <dbReference type="EMBL" id="RPD62859.1"/>
    </source>
</evidence>
<organism evidence="2 3">
    <name type="scientific">Lentinus tigrinus ALCF2SS1-6</name>
    <dbReference type="NCBI Taxonomy" id="1328759"/>
    <lineage>
        <taxon>Eukaryota</taxon>
        <taxon>Fungi</taxon>
        <taxon>Dikarya</taxon>
        <taxon>Basidiomycota</taxon>
        <taxon>Agaricomycotina</taxon>
        <taxon>Agaricomycetes</taxon>
        <taxon>Polyporales</taxon>
        <taxon>Polyporaceae</taxon>
        <taxon>Lentinus</taxon>
    </lineage>
</organism>
<gene>
    <name evidence="2" type="ORF">L227DRAFT_438597</name>
</gene>
<accession>A0A5C2SIA1</accession>
<name>A0A5C2SIA1_9APHY</name>
<feature type="compositionally biased region" description="Polar residues" evidence="1">
    <location>
        <begin position="189"/>
        <end position="204"/>
    </location>
</feature>
<keyword evidence="3" id="KW-1185">Reference proteome</keyword>
<evidence type="ECO:0000256" key="1">
    <source>
        <dbReference type="SAM" id="MobiDB-lite"/>
    </source>
</evidence>
<dbReference type="AlphaFoldDB" id="A0A5C2SIA1"/>
<reference evidence="2" key="1">
    <citation type="journal article" date="2018" name="Genome Biol. Evol.">
        <title>Genomics and development of Lentinus tigrinus, a white-rot wood-decaying mushroom with dimorphic fruiting bodies.</title>
        <authorList>
            <person name="Wu B."/>
            <person name="Xu Z."/>
            <person name="Knudson A."/>
            <person name="Carlson A."/>
            <person name="Chen N."/>
            <person name="Kovaka S."/>
            <person name="LaButti K."/>
            <person name="Lipzen A."/>
            <person name="Pennachio C."/>
            <person name="Riley R."/>
            <person name="Schakwitz W."/>
            <person name="Umezawa K."/>
            <person name="Ohm R.A."/>
            <person name="Grigoriev I.V."/>
            <person name="Nagy L.G."/>
            <person name="Gibbons J."/>
            <person name="Hibbett D."/>
        </authorList>
    </citation>
    <scope>NUCLEOTIDE SEQUENCE [LARGE SCALE GENOMIC DNA]</scope>
    <source>
        <strain evidence="2">ALCF2SS1-6</strain>
    </source>
</reference>
<protein>
    <submittedName>
        <fullName evidence="2">Uncharacterized protein</fullName>
    </submittedName>
</protein>
<feature type="region of interest" description="Disordered" evidence="1">
    <location>
        <begin position="118"/>
        <end position="212"/>
    </location>
</feature>
<sequence length="212" mass="23527">MVVLYIGRTRVCTAPPGSFGNGHHYTYVMAGGRTKQAGTYHQIVSVPRLNASQAYYIHSESRAYFFLLDSIPCGRICVVEVAVEVKSQWLPTEALALPKIHSFEFLLGDLEHQGTSQAQHIYSSVTDTSSRNDSRRRRRPHSALDCYTKHVHSAQTQSTETEVTETEPDTSYETQNREPGHETRDTEKQNTSGTPARSTVTQIVDATGGPGQ</sequence>